<keyword evidence="3 6" id="KW-0547">Nucleotide-binding</keyword>
<dbReference type="PROSITE" id="PS00108">
    <property type="entry name" value="PROTEIN_KINASE_ST"/>
    <property type="match status" value="1"/>
</dbReference>
<feature type="region of interest" description="Disordered" evidence="7">
    <location>
        <begin position="385"/>
        <end position="411"/>
    </location>
</feature>
<keyword evidence="5 6" id="KW-0067">ATP-binding</keyword>
<evidence type="ECO:0000256" key="1">
    <source>
        <dbReference type="ARBA" id="ARBA00022527"/>
    </source>
</evidence>
<dbReference type="InterPro" id="IPR051681">
    <property type="entry name" value="Ser/Thr_Kinases-Pseudokinases"/>
</dbReference>
<feature type="region of interest" description="Disordered" evidence="7">
    <location>
        <begin position="484"/>
        <end position="509"/>
    </location>
</feature>
<proteinExistence type="predicted"/>
<evidence type="ECO:0000256" key="5">
    <source>
        <dbReference type="ARBA" id="ARBA00022840"/>
    </source>
</evidence>
<dbReference type="RefSeq" id="XP_005850318.1">
    <property type="nucleotide sequence ID" value="XM_005850256.1"/>
</dbReference>
<dbReference type="InterPro" id="IPR008271">
    <property type="entry name" value="Ser/Thr_kinase_AS"/>
</dbReference>
<feature type="compositionally biased region" description="Low complexity" evidence="7">
    <location>
        <begin position="840"/>
        <end position="871"/>
    </location>
</feature>
<feature type="signal peptide" evidence="9">
    <location>
        <begin position="1"/>
        <end position="30"/>
    </location>
</feature>
<dbReference type="InterPro" id="IPR000719">
    <property type="entry name" value="Prot_kinase_dom"/>
</dbReference>
<keyword evidence="9" id="KW-0732">Signal</keyword>
<dbReference type="InParanoid" id="E1Z7R1"/>
<keyword evidence="4" id="KW-0418">Kinase</keyword>
<dbReference type="InterPro" id="IPR001245">
    <property type="entry name" value="Ser-Thr/Tyr_kinase_cat_dom"/>
</dbReference>
<sequence length="871" mass="88186">MRRSNKLGADSPLAAGLLLLALLLVPPTAAGWADLALTPPGEPELLPRDAYRPISWTQQQVESMRRRALLQQLAGGGGGGAAVPQLPVCELQLSYRVVDLTAANFSSVATITNNRELDLLHWQVVWRFADFRHVVLSRADGAIQLSPGSPSGAPVRLVDTFQNDGIPGGGGTYSFLAEAAFTGLPLPPGSDQQLGIAAVNINGYQCSLAGGGTMRYGQCTAGSPDVGSATGPVLLPDGQSPAGGPAVVLVEPSDGGGGLGTGGGCWAQFCCGVVLVDSVPPAPPPSPPPPPPVPEVVLPPVSLQASPPQQPLPQPERPPGPALSPPQLPAQPGGSTSSGSDSSESASSGRGKGSKVVPAAAGGAGAAVLLLAAAAILLLVRRRRRRSRPEPHPGEASEASKPAPTPVSGSEVAAGLRVPTAFLQGSPTLSSILVPSPMLRQQAVAAAARSAGSGDLPAAAAAAAAAVAEGAELITAASAPGAAAQAVPPSGRSSSDSAGSGGSAPASCGSGSVDLTHDVTLAEQLGSGAFGTVYRGSWRGQPVAVKVLQTAAAPRSRELESFKQEAKVLAGLRHPNIVALLAACTVPPNICIIEELAEGGSLHQLLHGAAGARRRAPLRYAQLLGVAADVAAAMCYLHPGIVHRDLKSQNVLLDAQGRAMVCDFGIAKFKDRTFVSTVGAQAGTPAYMAPELFDGTAVSEKVDVFSFGVMCWEMLTGEVPWRDLQGHMQIIYQVGVLRQRLPLPASCPAFLRGLIEECWAEEPARRPAFPAIRQRLQEEQARVAADVAAQQHRVECRSTVSETDASSAAAGGSGGPGSSQGSCGGGSCQLATPEPPAEQAPSPFAAHAAPFSSGSSSSSSGGSASPGAASL</sequence>
<evidence type="ECO:0000256" key="2">
    <source>
        <dbReference type="ARBA" id="ARBA00022679"/>
    </source>
</evidence>
<dbReference type="PROSITE" id="PS00107">
    <property type="entry name" value="PROTEIN_KINASE_ATP"/>
    <property type="match status" value="1"/>
</dbReference>
<keyword evidence="1" id="KW-0723">Serine/threonine-protein kinase</keyword>
<dbReference type="GO" id="GO:0004674">
    <property type="term" value="F:protein serine/threonine kinase activity"/>
    <property type="evidence" value="ECO:0007669"/>
    <property type="project" value="UniProtKB-KW"/>
</dbReference>
<dbReference type="InterPro" id="IPR017441">
    <property type="entry name" value="Protein_kinase_ATP_BS"/>
</dbReference>
<dbReference type="Gene3D" id="1.10.510.10">
    <property type="entry name" value="Transferase(Phosphotransferase) domain 1"/>
    <property type="match status" value="1"/>
</dbReference>
<evidence type="ECO:0000256" key="9">
    <source>
        <dbReference type="SAM" id="SignalP"/>
    </source>
</evidence>
<dbReference type="Pfam" id="PF07714">
    <property type="entry name" value="PK_Tyr_Ser-Thr"/>
    <property type="match status" value="1"/>
</dbReference>
<feature type="binding site" evidence="6">
    <location>
        <position position="546"/>
    </location>
    <ligand>
        <name>ATP</name>
        <dbReference type="ChEBI" id="CHEBI:30616"/>
    </ligand>
</feature>
<feature type="region of interest" description="Disordered" evidence="7">
    <location>
        <begin position="794"/>
        <end position="871"/>
    </location>
</feature>
<evidence type="ECO:0000256" key="6">
    <source>
        <dbReference type="PROSITE-ProRule" id="PRU10141"/>
    </source>
</evidence>
<evidence type="ECO:0000256" key="3">
    <source>
        <dbReference type="ARBA" id="ARBA00022741"/>
    </source>
</evidence>
<evidence type="ECO:0000256" key="8">
    <source>
        <dbReference type="SAM" id="Phobius"/>
    </source>
</evidence>
<feature type="compositionally biased region" description="Pro residues" evidence="7">
    <location>
        <begin position="281"/>
        <end position="294"/>
    </location>
</feature>
<feature type="compositionally biased region" description="Gly residues" evidence="7">
    <location>
        <begin position="811"/>
        <end position="827"/>
    </location>
</feature>
<evidence type="ECO:0000256" key="4">
    <source>
        <dbReference type="ARBA" id="ARBA00022777"/>
    </source>
</evidence>
<dbReference type="InterPro" id="IPR011009">
    <property type="entry name" value="Kinase-like_dom_sf"/>
</dbReference>
<protein>
    <recommendedName>
        <fullName evidence="10">Protein kinase domain-containing protein</fullName>
    </recommendedName>
</protein>
<gene>
    <name evidence="11" type="ORF">CHLNCDRAFT_50622</name>
</gene>
<dbReference type="OrthoDB" id="536504at2759"/>
<dbReference type="eggNOG" id="KOG0192">
    <property type="taxonomic scope" value="Eukaryota"/>
</dbReference>
<accession>E1Z7R1</accession>
<dbReference type="Proteomes" id="UP000008141">
    <property type="component" value="Unassembled WGS sequence"/>
</dbReference>
<dbReference type="GO" id="GO:0005524">
    <property type="term" value="F:ATP binding"/>
    <property type="evidence" value="ECO:0007669"/>
    <property type="project" value="UniProtKB-UniRule"/>
</dbReference>
<dbReference type="PRINTS" id="PR00109">
    <property type="entry name" value="TYRKINASE"/>
</dbReference>
<evidence type="ECO:0000259" key="10">
    <source>
        <dbReference type="PROSITE" id="PS50011"/>
    </source>
</evidence>
<organism evidence="12">
    <name type="scientific">Chlorella variabilis</name>
    <name type="common">Green alga</name>
    <dbReference type="NCBI Taxonomy" id="554065"/>
    <lineage>
        <taxon>Eukaryota</taxon>
        <taxon>Viridiplantae</taxon>
        <taxon>Chlorophyta</taxon>
        <taxon>core chlorophytes</taxon>
        <taxon>Trebouxiophyceae</taxon>
        <taxon>Chlorellales</taxon>
        <taxon>Chlorellaceae</taxon>
        <taxon>Chlorella clade</taxon>
        <taxon>Chlorella</taxon>
    </lineage>
</organism>
<feature type="region of interest" description="Disordered" evidence="7">
    <location>
        <begin position="281"/>
        <end position="358"/>
    </location>
</feature>
<feature type="compositionally biased region" description="Pro residues" evidence="7">
    <location>
        <begin position="308"/>
        <end position="329"/>
    </location>
</feature>
<keyword evidence="8" id="KW-0472">Membrane</keyword>
<dbReference type="GeneID" id="17357324"/>
<feature type="chain" id="PRO_5003155696" description="Protein kinase domain-containing protein" evidence="9">
    <location>
        <begin position="31"/>
        <end position="871"/>
    </location>
</feature>
<keyword evidence="8" id="KW-1133">Transmembrane helix</keyword>
<keyword evidence="12" id="KW-1185">Reference proteome</keyword>
<feature type="compositionally biased region" description="Low complexity" evidence="7">
    <location>
        <begin position="330"/>
        <end position="349"/>
    </location>
</feature>
<reference evidence="11 12" key="1">
    <citation type="journal article" date="2010" name="Plant Cell">
        <title>The Chlorella variabilis NC64A genome reveals adaptation to photosymbiosis, coevolution with viruses, and cryptic sex.</title>
        <authorList>
            <person name="Blanc G."/>
            <person name="Duncan G."/>
            <person name="Agarkova I."/>
            <person name="Borodovsky M."/>
            <person name="Gurnon J."/>
            <person name="Kuo A."/>
            <person name="Lindquist E."/>
            <person name="Lucas S."/>
            <person name="Pangilinan J."/>
            <person name="Polle J."/>
            <person name="Salamov A."/>
            <person name="Terry A."/>
            <person name="Yamada T."/>
            <person name="Dunigan D.D."/>
            <person name="Grigoriev I.V."/>
            <person name="Claverie J.M."/>
            <person name="Van Etten J.L."/>
        </authorList>
    </citation>
    <scope>NUCLEOTIDE SEQUENCE [LARGE SCALE GENOMIC DNA]</scope>
    <source>
        <strain evidence="11 12">NC64A</strain>
    </source>
</reference>
<dbReference type="PANTHER" id="PTHR44329">
    <property type="entry name" value="SERINE/THREONINE-PROTEIN KINASE TNNI3K-RELATED"/>
    <property type="match status" value="1"/>
</dbReference>
<dbReference type="EMBL" id="GL433838">
    <property type="protein sequence ID" value="EFN58216.1"/>
    <property type="molecule type" value="Genomic_DNA"/>
</dbReference>
<dbReference type="PROSITE" id="PS50011">
    <property type="entry name" value="PROTEIN_KINASE_DOM"/>
    <property type="match status" value="1"/>
</dbReference>
<name>E1Z7R1_CHLVA</name>
<evidence type="ECO:0000256" key="7">
    <source>
        <dbReference type="SAM" id="MobiDB-lite"/>
    </source>
</evidence>
<feature type="transmembrane region" description="Helical" evidence="8">
    <location>
        <begin position="356"/>
        <end position="380"/>
    </location>
</feature>
<dbReference type="PANTHER" id="PTHR44329:SF214">
    <property type="entry name" value="PROTEIN KINASE DOMAIN-CONTAINING PROTEIN"/>
    <property type="match status" value="1"/>
</dbReference>
<dbReference type="OMA" id="NCCASES"/>
<feature type="compositionally biased region" description="Low complexity" evidence="7">
    <location>
        <begin position="295"/>
        <end position="307"/>
    </location>
</feature>
<dbReference type="CDD" id="cd13999">
    <property type="entry name" value="STKc_MAP3K-like"/>
    <property type="match status" value="1"/>
</dbReference>
<evidence type="ECO:0000313" key="11">
    <source>
        <dbReference type="EMBL" id="EFN58216.1"/>
    </source>
</evidence>
<keyword evidence="8" id="KW-0812">Transmembrane</keyword>
<dbReference type="SMART" id="SM00220">
    <property type="entry name" value="S_TKc"/>
    <property type="match status" value="1"/>
</dbReference>
<dbReference type="AlphaFoldDB" id="E1Z7R1"/>
<keyword evidence="2" id="KW-0808">Transferase</keyword>
<dbReference type="SUPFAM" id="SSF56112">
    <property type="entry name" value="Protein kinase-like (PK-like)"/>
    <property type="match status" value="1"/>
</dbReference>
<feature type="domain" description="Protein kinase" evidence="10">
    <location>
        <begin position="519"/>
        <end position="783"/>
    </location>
</feature>
<dbReference type="Gene3D" id="3.30.200.20">
    <property type="entry name" value="Phosphorylase Kinase, domain 1"/>
    <property type="match status" value="1"/>
</dbReference>
<dbReference type="KEGG" id="cvr:CHLNCDRAFT_50622"/>
<dbReference type="STRING" id="554065.E1Z7R1"/>
<evidence type="ECO:0000313" key="12">
    <source>
        <dbReference type="Proteomes" id="UP000008141"/>
    </source>
</evidence>